<organism evidence="2 3">
    <name type="scientific">Blautia obeum</name>
    <dbReference type="NCBI Taxonomy" id="40520"/>
    <lineage>
        <taxon>Bacteria</taxon>
        <taxon>Bacillati</taxon>
        <taxon>Bacillota</taxon>
        <taxon>Clostridia</taxon>
        <taxon>Lachnospirales</taxon>
        <taxon>Lachnospiraceae</taxon>
        <taxon>Blautia</taxon>
    </lineage>
</organism>
<dbReference type="RefSeq" id="WP_118048984.1">
    <property type="nucleotide sequence ID" value="NZ_CABJFK010000002.1"/>
</dbReference>
<feature type="transmembrane region" description="Helical" evidence="1">
    <location>
        <begin position="132"/>
        <end position="151"/>
    </location>
</feature>
<feature type="transmembrane region" description="Helical" evidence="1">
    <location>
        <begin position="362"/>
        <end position="381"/>
    </location>
</feature>
<name>A0A414JA85_9FIRM</name>
<feature type="transmembrane region" description="Helical" evidence="1">
    <location>
        <begin position="393"/>
        <end position="411"/>
    </location>
</feature>
<feature type="transmembrane region" description="Helical" evidence="1">
    <location>
        <begin position="105"/>
        <end position="126"/>
    </location>
</feature>
<feature type="transmembrane region" description="Helical" evidence="1">
    <location>
        <begin position="198"/>
        <end position="219"/>
    </location>
</feature>
<evidence type="ECO:0008006" key="4">
    <source>
        <dbReference type="Google" id="ProtNLM"/>
    </source>
</evidence>
<comment type="caution">
    <text evidence="2">The sequence shown here is derived from an EMBL/GenBank/DDBJ whole genome shotgun (WGS) entry which is preliminary data.</text>
</comment>
<evidence type="ECO:0000256" key="1">
    <source>
        <dbReference type="SAM" id="Phobius"/>
    </source>
</evidence>
<reference evidence="2 3" key="1">
    <citation type="submission" date="2018-08" db="EMBL/GenBank/DDBJ databases">
        <title>A genome reference for cultivated species of the human gut microbiota.</title>
        <authorList>
            <person name="Zou Y."/>
            <person name="Xue W."/>
            <person name="Luo G."/>
        </authorList>
    </citation>
    <scope>NUCLEOTIDE SEQUENCE [LARGE SCALE GENOMIC DNA]</scope>
    <source>
        <strain evidence="2 3">AM28-23</strain>
    </source>
</reference>
<dbReference type="Proteomes" id="UP000283745">
    <property type="component" value="Unassembled WGS sequence"/>
</dbReference>
<gene>
    <name evidence="2" type="ORF">DW740_03810</name>
</gene>
<dbReference type="InterPro" id="IPR018580">
    <property type="entry name" value="Uncharacterised_YfhO"/>
</dbReference>
<feature type="transmembrane region" description="Helical" evidence="1">
    <location>
        <begin position="158"/>
        <end position="178"/>
    </location>
</feature>
<feature type="transmembrane region" description="Helical" evidence="1">
    <location>
        <begin position="231"/>
        <end position="253"/>
    </location>
</feature>
<accession>A0A414JA85</accession>
<feature type="transmembrane region" description="Helical" evidence="1">
    <location>
        <begin position="423"/>
        <end position="440"/>
    </location>
</feature>
<evidence type="ECO:0000313" key="3">
    <source>
        <dbReference type="Proteomes" id="UP000283745"/>
    </source>
</evidence>
<keyword evidence="1" id="KW-0812">Transmembrane</keyword>
<feature type="transmembrane region" description="Helical" evidence="1">
    <location>
        <begin position="447"/>
        <end position="468"/>
    </location>
</feature>
<dbReference type="Pfam" id="PF09586">
    <property type="entry name" value="YfhO"/>
    <property type="match status" value="1"/>
</dbReference>
<sequence>MTDSQKKPIWKNELVWLFLITSGLFALLYSKFILGGFAYVFTDCGADTLQINYAQYEMFSSLFRSGDSGYILQAGLGMDVSSYYPAYLIPYNLLLLLAPQRLLPWAVLASAYLKLLTISLVGYLFYRKLMGEGIGTMAAALAWTFSGYVILWGQQYGFCTCMALFTVFMYFLQCYLNGEKRWKNAGFVLTVTMLLFASYYFLYMIAFFAVFYVVIYSIMQKCSIKFAAGKMIGLGGIGILGTLIGGIALVPIADTFLESARAGAVSGGSTSGLFHPYKGKTLGTIFARFFSNQMLGIDKDYSGNLNYYEGIVLAVSILTVFAISYFLVKKATRVKAIFLTALLAFLVVMPFTSRVLVFTKNSHRWCFMICFVEALAIGLFLQDVFRERNKKTVLCGGTLATIIYAAMLAFVYSFKNIKVNNKIAAEVCAFFVVYLLLIVGGTRIRKLYRVFPAAVLLVLVCELFALNYPSLWHRESPTRSQLATEYYNDGTKDAAAYLKAQDDSLYRIEKSYKSTAENDGMAQGYNGLSVYMSTNPSSLVRYHKMYGPETLSVNFVDFNKDDYIRNSLLGTKYLFGSAGYNAPQKVYTPVGEAGGKTIFENNYALPFGYLYDKEWNADGLEKLSGLDKMLTSLSGFYYTDAKKSGSYEDASLPEGTDTSLMENVSEAVDCTMENNDNGITVRDLGADPNVIFPGVESDFADENKLYGLSLTMDVSEDTEMAVYYQTEGDRGFSADKVYTFSITKENNTWEHVVPAGITALRVDVSSQIDYAAIKDFEVKSYDLDATGYTVLKNSGVTDVSYSDSTYQAQVTNDTQENEMLCVPFFYQRGWSARIDGEEVEVSNINSGLCGIEIPSGTHEVVLQYETPYRSLGLGLTIVGVVIFILVFSQNLYKNFIKLC</sequence>
<feature type="transmembrane region" description="Helical" evidence="1">
    <location>
        <begin position="307"/>
        <end position="328"/>
    </location>
</feature>
<dbReference type="PANTHER" id="PTHR38454">
    <property type="entry name" value="INTEGRAL MEMBRANE PROTEIN-RELATED"/>
    <property type="match status" value="1"/>
</dbReference>
<dbReference type="AlphaFoldDB" id="A0A414JA85"/>
<feature type="transmembrane region" description="Helical" evidence="1">
    <location>
        <begin position="868"/>
        <end position="887"/>
    </location>
</feature>
<proteinExistence type="predicted"/>
<keyword evidence="1" id="KW-1133">Transmembrane helix</keyword>
<dbReference type="EMBL" id="QSKF01000002">
    <property type="protein sequence ID" value="RHE41430.1"/>
    <property type="molecule type" value="Genomic_DNA"/>
</dbReference>
<feature type="transmembrane region" description="Helical" evidence="1">
    <location>
        <begin position="14"/>
        <end position="41"/>
    </location>
</feature>
<protein>
    <recommendedName>
        <fullName evidence="4">YfhO family protein</fullName>
    </recommendedName>
</protein>
<feature type="transmembrane region" description="Helical" evidence="1">
    <location>
        <begin position="337"/>
        <end position="356"/>
    </location>
</feature>
<evidence type="ECO:0000313" key="2">
    <source>
        <dbReference type="EMBL" id="RHE41430.1"/>
    </source>
</evidence>
<dbReference type="PANTHER" id="PTHR38454:SF1">
    <property type="entry name" value="INTEGRAL MEMBRANE PROTEIN"/>
    <property type="match status" value="1"/>
</dbReference>
<keyword evidence="1" id="KW-0472">Membrane</keyword>